<keyword evidence="4" id="KW-1185">Reference proteome</keyword>
<dbReference type="PROSITE" id="PS51257">
    <property type="entry name" value="PROKAR_LIPOPROTEIN"/>
    <property type="match status" value="1"/>
</dbReference>
<dbReference type="AlphaFoldDB" id="A0A1H6DM14"/>
<evidence type="ECO:0000313" key="4">
    <source>
        <dbReference type="Proteomes" id="UP000236754"/>
    </source>
</evidence>
<sequence>MAVRAVAVSAVAVAGVLVLSGCKATTTAGGTAHPAPPASTTSAATPTATTPAAAGGRLPVGPGPRAHYTVQAQPAAGSCHYRYEGGQPLPDLTCTPGAVSPAVTQANLASTICKSGYTSTIRPSSYVTGKEKKANALSYGYTGAMGDAEYDHQISLEIGGDPNDPRNLWIEPPSPDHKAGSGPNNDKDKVENKLHTAVCAHTVTLVQAQTAIATDWTTALAVLHLS</sequence>
<protein>
    <submittedName>
        <fullName evidence="3">Uncharacterized protein</fullName>
    </submittedName>
</protein>
<keyword evidence="2" id="KW-0732">Signal</keyword>
<feature type="signal peptide" evidence="2">
    <location>
        <begin position="1"/>
        <end position="24"/>
    </location>
</feature>
<dbReference type="Proteomes" id="UP000236754">
    <property type="component" value="Unassembled WGS sequence"/>
</dbReference>
<dbReference type="OrthoDB" id="163358at2"/>
<gene>
    <name evidence="3" type="ORF">SAMN05216223_116106</name>
</gene>
<accession>A0A1H6DM14</accession>
<dbReference type="EMBL" id="FNVU01000016">
    <property type="protein sequence ID" value="SEG85615.1"/>
    <property type="molecule type" value="Genomic_DNA"/>
</dbReference>
<name>A0A1H6DM14_9ACTN</name>
<proteinExistence type="predicted"/>
<organism evidence="3 4">
    <name type="scientific">Actinacidiphila yanglinensis</name>
    <dbReference type="NCBI Taxonomy" id="310779"/>
    <lineage>
        <taxon>Bacteria</taxon>
        <taxon>Bacillati</taxon>
        <taxon>Actinomycetota</taxon>
        <taxon>Actinomycetes</taxon>
        <taxon>Kitasatosporales</taxon>
        <taxon>Streptomycetaceae</taxon>
        <taxon>Actinacidiphila</taxon>
    </lineage>
</organism>
<dbReference type="RefSeq" id="WP_103889072.1">
    <property type="nucleotide sequence ID" value="NZ_FNVU01000016.1"/>
</dbReference>
<feature type="region of interest" description="Disordered" evidence="1">
    <location>
        <begin position="170"/>
        <end position="189"/>
    </location>
</feature>
<feature type="region of interest" description="Disordered" evidence="1">
    <location>
        <begin position="27"/>
        <end position="64"/>
    </location>
</feature>
<feature type="chain" id="PRO_5009296033" evidence="2">
    <location>
        <begin position="25"/>
        <end position="226"/>
    </location>
</feature>
<evidence type="ECO:0000256" key="1">
    <source>
        <dbReference type="SAM" id="MobiDB-lite"/>
    </source>
</evidence>
<evidence type="ECO:0000256" key="2">
    <source>
        <dbReference type="SAM" id="SignalP"/>
    </source>
</evidence>
<reference evidence="3 4" key="1">
    <citation type="submission" date="2016-10" db="EMBL/GenBank/DDBJ databases">
        <authorList>
            <person name="de Groot N.N."/>
        </authorList>
    </citation>
    <scope>NUCLEOTIDE SEQUENCE [LARGE SCALE GENOMIC DNA]</scope>
    <source>
        <strain evidence="3 4">CGMCC 4.2023</strain>
    </source>
</reference>
<feature type="compositionally biased region" description="Low complexity" evidence="1">
    <location>
        <begin position="27"/>
        <end position="56"/>
    </location>
</feature>
<evidence type="ECO:0000313" key="3">
    <source>
        <dbReference type="EMBL" id="SEG85615.1"/>
    </source>
</evidence>
<feature type="compositionally biased region" description="Basic and acidic residues" evidence="1">
    <location>
        <begin position="174"/>
        <end position="189"/>
    </location>
</feature>